<keyword evidence="1" id="KW-0812">Transmembrane</keyword>
<reference evidence="3 4" key="1">
    <citation type="submission" date="2020-10" db="EMBL/GenBank/DDBJ databases">
        <title>Sequencing the genomes of 1000 actinobacteria strains.</title>
        <authorList>
            <person name="Klenk H.-P."/>
        </authorList>
    </citation>
    <scope>NUCLEOTIDE SEQUENCE [LARGE SCALE GENOMIC DNA]</scope>
    <source>
        <strain evidence="3 4">DSM 7307</strain>
    </source>
</reference>
<dbReference type="Proteomes" id="UP000620262">
    <property type="component" value="Unassembled WGS sequence"/>
</dbReference>
<dbReference type="PANTHER" id="PTHR43081">
    <property type="entry name" value="ADENYLATE CYCLASE, TERMINAL-DIFFERENTIATION SPECIFIC-RELATED"/>
    <property type="match status" value="1"/>
</dbReference>
<proteinExistence type="predicted"/>
<comment type="caution">
    <text evidence="3">The sequence shown here is derived from an EMBL/GenBank/DDBJ whole genome shotgun (WGS) entry which is preliminary data.</text>
</comment>
<dbReference type="InterPro" id="IPR029787">
    <property type="entry name" value="Nucleotide_cyclase"/>
</dbReference>
<keyword evidence="3" id="KW-0456">Lyase</keyword>
<evidence type="ECO:0000313" key="3">
    <source>
        <dbReference type="EMBL" id="MBE1505269.1"/>
    </source>
</evidence>
<keyword evidence="1" id="KW-0472">Membrane</keyword>
<dbReference type="PANTHER" id="PTHR43081:SF18">
    <property type="entry name" value="BLL7624 PROTEIN"/>
    <property type="match status" value="1"/>
</dbReference>
<keyword evidence="4" id="KW-1185">Reference proteome</keyword>
<dbReference type="SMART" id="SM00044">
    <property type="entry name" value="CYCc"/>
    <property type="match status" value="1"/>
</dbReference>
<organism evidence="3 4">
    <name type="scientific">Rhizobium viscosum</name>
    <name type="common">Arthrobacter viscosus</name>
    <dbReference type="NCBI Taxonomy" id="1673"/>
    <lineage>
        <taxon>Bacteria</taxon>
        <taxon>Pseudomonadati</taxon>
        <taxon>Pseudomonadota</taxon>
        <taxon>Alphaproteobacteria</taxon>
        <taxon>Hyphomicrobiales</taxon>
        <taxon>Rhizobiaceae</taxon>
        <taxon>Rhizobium/Agrobacterium group</taxon>
        <taxon>Rhizobium</taxon>
    </lineage>
</organism>
<dbReference type="Pfam" id="PF11845">
    <property type="entry name" value="Tll0287-like"/>
    <property type="match status" value="1"/>
</dbReference>
<dbReference type="CDD" id="cd07302">
    <property type="entry name" value="CHD"/>
    <property type="match status" value="1"/>
</dbReference>
<feature type="domain" description="Guanylate cyclase" evidence="2">
    <location>
        <begin position="304"/>
        <end position="439"/>
    </location>
</feature>
<feature type="transmembrane region" description="Helical" evidence="1">
    <location>
        <begin position="25"/>
        <end position="46"/>
    </location>
</feature>
<sequence>MADPQGATTARTAENSTSAARRSSYWLIAVVLAMLAGLPLAVWLDISDLSENALRRQARDMSSLVTSIRSYYSANVVGRVLAAHQAGDVSGTVVSHNYANIPGAIPLPATLSLELGDVIREQQANITYRFLSDLPFKNRAPHGLDNFETASLASLRANSSQTLTDLTRVGFTDTLRLITPVIMGQACVACHNTHPESPKKDWKVGDVRGIQEVIIRQPYASNVLAFKYLLCYFFFVAIIGISFIVLQRQQTRVIHSANRDLEAANEFLASVSLKISRYLSPQIYKSIFSGQKDVVVHTERKRLTIFFSDIKDFTATTERLQPEALTEMLNEYLTEMSTIALKHGGTVDKFIGDAMLVFFGDPETKGAEEDAKACLRMAVDMQRRLGELKERWRRNGTEEPFVVRMGINSGYCNVGNFGSSDRMDYTIIGAEANLAARLQSIAQGGEIVVSYETYALVKDIVDAHPLPPITMKGIQREIVPYAVDGLMLGADHKSRVLSEHLAGLDLHLDTARLEPADRARVVAALKEAIAALDETKPEKARS</sequence>
<dbReference type="PROSITE" id="PS50125">
    <property type="entry name" value="GUANYLATE_CYCLASE_2"/>
    <property type="match status" value="1"/>
</dbReference>
<keyword evidence="1" id="KW-1133">Transmembrane helix</keyword>
<dbReference type="SUPFAM" id="SSF55073">
    <property type="entry name" value="Nucleotide cyclase"/>
    <property type="match status" value="1"/>
</dbReference>
<dbReference type="InterPro" id="IPR001054">
    <property type="entry name" value="A/G_cyclase"/>
</dbReference>
<dbReference type="RefSeq" id="WP_192729153.1">
    <property type="nucleotide sequence ID" value="NZ_BAAAVL010000006.1"/>
</dbReference>
<dbReference type="GO" id="GO:0004016">
    <property type="term" value="F:adenylate cyclase activity"/>
    <property type="evidence" value="ECO:0007669"/>
    <property type="project" value="UniProtKB-EC"/>
</dbReference>
<feature type="transmembrane region" description="Helical" evidence="1">
    <location>
        <begin position="225"/>
        <end position="246"/>
    </location>
</feature>
<protein>
    <submittedName>
        <fullName evidence="3">Adenylate cyclase</fullName>
        <ecNumber evidence="3">4.6.1.1</ecNumber>
    </submittedName>
</protein>
<evidence type="ECO:0000259" key="2">
    <source>
        <dbReference type="PROSITE" id="PS50125"/>
    </source>
</evidence>
<gene>
    <name evidence="3" type="ORF">H4W29_002450</name>
</gene>
<dbReference type="Pfam" id="PF00211">
    <property type="entry name" value="Guanylate_cyc"/>
    <property type="match status" value="1"/>
</dbReference>
<name>A0ABR9IPZ3_RHIVS</name>
<dbReference type="EMBL" id="JADBEC010000001">
    <property type="protein sequence ID" value="MBE1505269.1"/>
    <property type="molecule type" value="Genomic_DNA"/>
</dbReference>
<dbReference type="InterPro" id="IPR050697">
    <property type="entry name" value="Adenylyl/Guanylyl_Cyclase_3/4"/>
</dbReference>
<dbReference type="InterPro" id="IPR021796">
    <property type="entry name" value="Tll0287-like_dom"/>
</dbReference>
<dbReference type="EC" id="4.6.1.1" evidence="3"/>
<dbReference type="Gene3D" id="3.30.70.1230">
    <property type="entry name" value="Nucleotide cyclase"/>
    <property type="match status" value="1"/>
</dbReference>
<evidence type="ECO:0000256" key="1">
    <source>
        <dbReference type="SAM" id="Phobius"/>
    </source>
</evidence>
<evidence type="ECO:0000313" key="4">
    <source>
        <dbReference type="Proteomes" id="UP000620262"/>
    </source>
</evidence>
<accession>A0ABR9IPZ3</accession>